<evidence type="ECO:0000313" key="3">
    <source>
        <dbReference type="Proteomes" id="UP000321058"/>
    </source>
</evidence>
<protein>
    <recommendedName>
        <fullName evidence="4">DUF4440 domain-containing protein</fullName>
    </recommendedName>
</protein>
<feature type="signal peptide" evidence="1">
    <location>
        <begin position="1"/>
        <end position="30"/>
    </location>
</feature>
<feature type="chain" id="PRO_5022126229" description="DUF4440 domain-containing protein" evidence="1">
    <location>
        <begin position="31"/>
        <end position="115"/>
    </location>
</feature>
<reference evidence="2 3" key="1">
    <citation type="submission" date="2019-07" db="EMBL/GenBank/DDBJ databases">
        <title>Whole genome shotgun sequence of Reyranella soli NBRC 108950.</title>
        <authorList>
            <person name="Hosoyama A."/>
            <person name="Uohara A."/>
            <person name="Ohji S."/>
            <person name="Ichikawa N."/>
        </authorList>
    </citation>
    <scope>NUCLEOTIDE SEQUENCE [LARGE SCALE GENOMIC DNA]</scope>
    <source>
        <strain evidence="2 3">NBRC 108950</strain>
    </source>
</reference>
<keyword evidence="3" id="KW-1185">Reference proteome</keyword>
<comment type="caution">
    <text evidence="2">The sequence shown here is derived from an EMBL/GenBank/DDBJ whole genome shotgun (WGS) entry which is preliminary data.</text>
</comment>
<proteinExistence type="predicted"/>
<accession>A0A512NTE8</accession>
<dbReference type="Proteomes" id="UP000321058">
    <property type="component" value="Unassembled WGS sequence"/>
</dbReference>
<evidence type="ECO:0000313" key="2">
    <source>
        <dbReference type="EMBL" id="GEP62220.1"/>
    </source>
</evidence>
<dbReference type="EMBL" id="BKAJ01000378">
    <property type="protein sequence ID" value="GEP62220.1"/>
    <property type="molecule type" value="Genomic_DNA"/>
</dbReference>
<dbReference type="AlphaFoldDB" id="A0A512NTE8"/>
<evidence type="ECO:0008006" key="4">
    <source>
        <dbReference type="Google" id="ProtNLM"/>
    </source>
</evidence>
<evidence type="ECO:0000256" key="1">
    <source>
        <dbReference type="SAM" id="SignalP"/>
    </source>
</evidence>
<dbReference type="SUPFAM" id="SSF54427">
    <property type="entry name" value="NTF2-like"/>
    <property type="match status" value="1"/>
</dbReference>
<gene>
    <name evidence="2" type="ORF">RSO01_93860</name>
</gene>
<organism evidence="2 3">
    <name type="scientific">Reyranella soli</name>
    <dbReference type="NCBI Taxonomy" id="1230389"/>
    <lineage>
        <taxon>Bacteria</taxon>
        <taxon>Pseudomonadati</taxon>
        <taxon>Pseudomonadota</taxon>
        <taxon>Alphaproteobacteria</taxon>
        <taxon>Hyphomicrobiales</taxon>
        <taxon>Reyranellaceae</taxon>
        <taxon>Reyranella</taxon>
    </lineage>
</organism>
<dbReference type="InterPro" id="IPR032710">
    <property type="entry name" value="NTF2-like_dom_sf"/>
</dbReference>
<sequence>MEASMAVMKAGFAFACALLFMIVALVPALAQDADVKNQLDQFVSAYVKSFNKQDAAGLGALYATGGILVNPTGPQPDPVKYYEGAFKAGMNRVEVSVDQAWPLGSDAALGMGKYR</sequence>
<name>A0A512NTE8_9HYPH</name>
<keyword evidence="1" id="KW-0732">Signal</keyword>
<dbReference type="Gene3D" id="3.10.450.50">
    <property type="match status" value="1"/>
</dbReference>